<dbReference type="EMBL" id="BMDO01000001">
    <property type="protein sequence ID" value="GGI49126.1"/>
    <property type="molecule type" value="Genomic_DNA"/>
</dbReference>
<dbReference type="AlphaFoldDB" id="A0A917J5Y4"/>
<reference evidence="2" key="1">
    <citation type="journal article" date="2014" name="Int. J. Syst. Evol. Microbiol.">
        <title>Complete genome sequence of Corynebacterium casei LMG S-19264T (=DSM 44701T), isolated from a smear-ripened cheese.</title>
        <authorList>
            <consortium name="US DOE Joint Genome Institute (JGI-PGF)"/>
            <person name="Walter F."/>
            <person name="Albersmeier A."/>
            <person name="Kalinowski J."/>
            <person name="Ruckert C."/>
        </authorList>
    </citation>
    <scope>NUCLEOTIDE SEQUENCE</scope>
    <source>
        <strain evidence="2">CCM 8711</strain>
    </source>
</reference>
<keyword evidence="1" id="KW-0812">Transmembrane</keyword>
<feature type="transmembrane region" description="Helical" evidence="1">
    <location>
        <begin position="12"/>
        <end position="39"/>
    </location>
</feature>
<evidence type="ECO:0000313" key="3">
    <source>
        <dbReference type="Proteomes" id="UP000662074"/>
    </source>
</evidence>
<organism evidence="2 3">
    <name type="scientific">Mucilaginibacter galii</name>
    <dbReference type="NCBI Taxonomy" id="2005073"/>
    <lineage>
        <taxon>Bacteria</taxon>
        <taxon>Pseudomonadati</taxon>
        <taxon>Bacteroidota</taxon>
        <taxon>Sphingobacteriia</taxon>
        <taxon>Sphingobacteriales</taxon>
        <taxon>Sphingobacteriaceae</taxon>
        <taxon>Mucilaginibacter</taxon>
    </lineage>
</organism>
<feature type="transmembrane region" description="Helical" evidence="1">
    <location>
        <begin position="51"/>
        <end position="73"/>
    </location>
</feature>
<keyword evidence="3" id="KW-1185">Reference proteome</keyword>
<name>A0A917J5Y4_9SPHI</name>
<comment type="caution">
    <text evidence="2">The sequence shown here is derived from an EMBL/GenBank/DDBJ whole genome shotgun (WGS) entry which is preliminary data.</text>
</comment>
<keyword evidence="1" id="KW-0472">Membrane</keyword>
<protein>
    <submittedName>
        <fullName evidence="2">Uncharacterized protein</fullName>
    </submittedName>
</protein>
<evidence type="ECO:0000256" key="1">
    <source>
        <dbReference type="SAM" id="Phobius"/>
    </source>
</evidence>
<evidence type="ECO:0000313" key="2">
    <source>
        <dbReference type="EMBL" id="GGI49126.1"/>
    </source>
</evidence>
<dbReference type="RefSeq" id="WP_188413200.1">
    <property type="nucleotide sequence ID" value="NZ_BMDO01000001.1"/>
</dbReference>
<gene>
    <name evidence="2" type="ORF">GCM10011425_03380</name>
</gene>
<accession>A0A917J5Y4</accession>
<dbReference type="Proteomes" id="UP000662074">
    <property type="component" value="Unassembled WGS sequence"/>
</dbReference>
<proteinExistence type="predicted"/>
<reference evidence="2" key="2">
    <citation type="submission" date="2020-09" db="EMBL/GenBank/DDBJ databases">
        <authorList>
            <person name="Sun Q."/>
            <person name="Sedlacek I."/>
        </authorList>
    </citation>
    <scope>NUCLEOTIDE SEQUENCE</scope>
    <source>
        <strain evidence="2">CCM 8711</strain>
    </source>
</reference>
<sequence>MLNPNLLPRQPSVAVSFWNVGSLLYGSVLLFILESAFYWSKFQDAYANDGLIFILFWFSCVLFAFSHIFLVIMDGWSRFQTYKKVKDALYMNGFTPKIAGLYQGSRCQRNAVLVAAKELGLHDEVTKYYRRLGIKWYHFVPDFMVTDPLFIFKRYFWSRTFLEKYYEPKFNFREMSNNLLYDAYRK</sequence>
<keyword evidence="1" id="KW-1133">Transmembrane helix</keyword>